<proteinExistence type="inferred from homology"/>
<dbReference type="RefSeq" id="WP_009678941.1">
    <property type="nucleotide sequence ID" value="NZ_AEUD01000006.1"/>
</dbReference>
<evidence type="ECO:0000313" key="9">
    <source>
        <dbReference type="EMBL" id="EGD55292.1"/>
    </source>
</evidence>
<evidence type="ECO:0000256" key="7">
    <source>
        <dbReference type="ARBA" id="ARBA00032572"/>
    </source>
</evidence>
<dbReference type="EC" id="2.3.1.122" evidence="3"/>
<dbReference type="PANTHER" id="PTHR48098">
    <property type="entry name" value="ENTEROCHELIN ESTERASE-RELATED"/>
    <property type="match status" value="1"/>
</dbReference>
<protein>
    <recommendedName>
        <fullName evidence="7">Acyl-CoA:diacylglycerol acyltransferase</fullName>
        <ecNumber evidence="3">2.3.1.122</ecNumber>
        <ecNumber evidence="4">2.3.1.20</ecNumber>
    </recommendedName>
</protein>
<comment type="caution">
    <text evidence="9">The sequence shown here is derived from an EMBL/GenBank/DDBJ whole genome shotgun (WGS) entry which is preliminary data.</text>
</comment>
<dbReference type="eggNOG" id="COG0627">
    <property type="taxonomic scope" value="Bacteria"/>
</dbReference>
<evidence type="ECO:0000256" key="6">
    <source>
        <dbReference type="ARBA" id="ARBA00023315"/>
    </source>
</evidence>
<evidence type="ECO:0000256" key="1">
    <source>
        <dbReference type="ARBA" id="ARBA00000697"/>
    </source>
</evidence>
<reference evidence="9 10" key="1">
    <citation type="journal article" date="2011" name="J. Bacteriol.">
        <title>Draft Genome Sequence of Gordonia neofelifaecis NRRL B-59395, a Cholesterol-Degrading Actinomycete.</title>
        <authorList>
            <person name="Ge F."/>
            <person name="Li W."/>
            <person name="Chen G."/>
            <person name="Liu Y."/>
            <person name="Zhang G."/>
            <person name="Yong B."/>
            <person name="Wang Q."/>
            <person name="Wang N."/>
            <person name="Huang Z."/>
            <person name="Li W."/>
            <person name="Wang J."/>
            <person name="Wu C."/>
            <person name="Xie Q."/>
            <person name="Liu G."/>
        </authorList>
    </citation>
    <scope>NUCLEOTIDE SEQUENCE [LARGE SCALE GENOMIC DNA]</scope>
    <source>
        <strain evidence="9 10">NRRL B-59395</strain>
    </source>
</reference>
<evidence type="ECO:0000256" key="2">
    <source>
        <dbReference type="ARBA" id="ARBA00005874"/>
    </source>
</evidence>
<dbReference type="Pfam" id="PF00756">
    <property type="entry name" value="Esterase"/>
    <property type="match status" value="1"/>
</dbReference>
<comment type="catalytic activity">
    <reaction evidence="1">
        <text>2 alpha,alpha'-trehalose 6-mycolate = alpha,alpha'-trehalose 6,6'-bismycolate + alpha,alpha-trehalose</text>
        <dbReference type="Rhea" id="RHEA:23472"/>
        <dbReference type="ChEBI" id="CHEBI:16551"/>
        <dbReference type="ChEBI" id="CHEBI:18195"/>
        <dbReference type="ChEBI" id="CHEBI:18234"/>
        <dbReference type="EC" id="2.3.1.122"/>
    </reaction>
</comment>
<dbReference type="InterPro" id="IPR006311">
    <property type="entry name" value="TAT_signal"/>
</dbReference>
<comment type="catalytic activity">
    <reaction evidence="8">
        <text>an acyl-CoA + a 1,2-diacyl-sn-glycerol = a triacyl-sn-glycerol + CoA</text>
        <dbReference type="Rhea" id="RHEA:10868"/>
        <dbReference type="ChEBI" id="CHEBI:17815"/>
        <dbReference type="ChEBI" id="CHEBI:57287"/>
        <dbReference type="ChEBI" id="CHEBI:58342"/>
        <dbReference type="ChEBI" id="CHEBI:64615"/>
        <dbReference type="EC" id="2.3.1.20"/>
    </reaction>
</comment>
<evidence type="ECO:0000256" key="3">
    <source>
        <dbReference type="ARBA" id="ARBA00012820"/>
    </source>
</evidence>
<dbReference type="PROSITE" id="PS51318">
    <property type="entry name" value="TAT"/>
    <property type="match status" value="1"/>
</dbReference>
<dbReference type="EMBL" id="AEUD01000006">
    <property type="protein sequence ID" value="EGD55292.1"/>
    <property type="molecule type" value="Genomic_DNA"/>
</dbReference>
<dbReference type="SUPFAM" id="SSF53474">
    <property type="entry name" value="alpha/beta-Hydrolases"/>
    <property type="match status" value="1"/>
</dbReference>
<dbReference type="OrthoDB" id="4510758at2"/>
<dbReference type="STRING" id="644548.SCNU_08531"/>
<dbReference type="InterPro" id="IPR029058">
    <property type="entry name" value="AB_hydrolase_fold"/>
</dbReference>
<dbReference type="GO" id="GO:0004144">
    <property type="term" value="F:diacylglycerol O-acyltransferase activity"/>
    <property type="evidence" value="ECO:0007669"/>
    <property type="project" value="UniProtKB-EC"/>
</dbReference>
<dbReference type="Gene3D" id="3.40.50.1820">
    <property type="entry name" value="alpha/beta hydrolase"/>
    <property type="match status" value="1"/>
</dbReference>
<dbReference type="InterPro" id="IPR000801">
    <property type="entry name" value="Esterase-like"/>
</dbReference>
<gene>
    <name evidence="9" type="ORF">SCNU_08531</name>
</gene>
<comment type="similarity">
    <text evidence="2">Belongs to the mycobacterial A85 antigen family.</text>
</comment>
<dbReference type="Proteomes" id="UP000035065">
    <property type="component" value="Unassembled WGS sequence"/>
</dbReference>
<name>F1YII4_9ACTN</name>
<dbReference type="GO" id="GO:0050348">
    <property type="term" value="F:trehalose O-mycolyltransferase activity"/>
    <property type="evidence" value="ECO:0007669"/>
    <property type="project" value="UniProtKB-EC"/>
</dbReference>
<keyword evidence="5 9" id="KW-0808">Transferase</keyword>
<dbReference type="InterPro" id="IPR050583">
    <property type="entry name" value="Mycobacterial_A85_antigen"/>
</dbReference>
<evidence type="ECO:0000256" key="5">
    <source>
        <dbReference type="ARBA" id="ARBA00022679"/>
    </source>
</evidence>
<sequence length="318" mass="33093">MGAPFRPRLRRRAIVVALAALTVAAAVVGATATARPAAAVSLISVYSPSMNRTVTVHVLHPPGRPAGLPTVYMLPGAGGAEDGISWLNNTPIREFFAGKRVNVVLPIGGAFSMMTDWNAPDPVLGRNRWQTFVTRDLPAAVHREFRVSAASALTGVSMSAGPALDIATQVPGRYRAVAAYSGCPGTTDPLGALATTAIVSRGGGNIINMWGPPGSPEWFRHDPVVNAARLRGTAIYLSAGSGVPGPIDGNPLHTGGGLVGGNIMEAVALGCTTNMSNRLGALGIGHRFVRRPDGVHTWGLFYADLRNSWPMIARAIGA</sequence>
<accession>F1YII4</accession>
<dbReference type="EC" id="2.3.1.20" evidence="4"/>
<dbReference type="AlphaFoldDB" id="F1YII4"/>
<organism evidence="9 10">
    <name type="scientific">Gordonia neofelifaecis NRRL B-59395</name>
    <dbReference type="NCBI Taxonomy" id="644548"/>
    <lineage>
        <taxon>Bacteria</taxon>
        <taxon>Bacillati</taxon>
        <taxon>Actinomycetota</taxon>
        <taxon>Actinomycetes</taxon>
        <taxon>Mycobacteriales</taxon>
        <taxon>Gordoniaceae</taxon>
        <taxon>Gordonia</taxon>
    </lineage>
</organism>
<keyword evidence="10" id="KW-1185">Reference proteome</keyword>
<evidence type="ECO:0000256" key="8">
    <source>
        <dbReference type="ARBA" id="ARBA00048109"/>
    </source>
</evidence>
<keyword evidence="6" id="KW-0012">Acyltransferase</keyword>
<dbReference type="PANTHER" id="PTHR48098:SF1">
    <property type="entry name" value="DIACYLGLYCEROL ACYLTRANSFERASE_MYCOLYLTRANSFERASE AG85A"/>
    <property type="match status" value="1"/>
</dbReference>
<evidence type="ECO:0000256" key="4">
    <source>
        <dbReference type="ARBA" id="ARBA00013244"/>
    </source>
</evidence>
<evidence type="ECO:0000313" key="10">
    <source>
        <dbReference type="Proteomes" id="UP000035065"/>
    </source>
</evidence>